<dbReference type="PROSITE" id="PS50862">
    <property type="entry name" value="AA_TRNA_LIGASE_II"/>
    <property type="match status" value="1"/>
</dbReference>
<organism evidence="5 6">
    <name type="scientific">Oryzomonas rubra</name>
    <dbReference type="NCBI Taxonomy" id="2509454"/>
    <lineage>
        <taxon>Bacteria</taxon>
        <taxon>Pseudomonadati</taxon>
        <taxon>Thermodesulfobacteriota</taxon>
        <taxon>Desulfuromonadia</taxon>
        <taxon>Geobacterales</taxon>
        <taxon>Geobacteraceae</taxon>
        <taxon>Oryzomonas</taxon>
    </lineage>
</organism>
<evidence type="ECO:0000259" key="4">
    <source>
        <dbReference type="PROSITE" id="PS50862"/>
    </source>
</evidence>
<dbReference type="GO" id="GO:0005829">
    <property type="term" value="C:cytosol"/>
    <property type="evidence" value="ECO:0007669"/>
    <property type="project" value="TreeGrafter"/>
</dbReference>
<name>A0A5A9XRB6_9BACT</name>
<reference evidence="5 6" key="1">
    <citation type="submission" date="2019-04" db="EMBL/GenBank/DDBJ databases">
        <title>Geobacter ruber sp. nov., ferric-reducing bacteria isolated from paddy soil.</title>
        <authorList>
            <person name="Xu Z."/>
            <person name="Masuda Y."/>
            <person name="Itoh H."/>
            <person name="Senoo K."/>
        </authorList>
    </citation>
    <scope>NUCLEOTIDE SEQUENCE [LARGE SCALE GENOMIC DNA]</scope>
    <source>
        <strain evidence="5 6">Red88</strain>
    </source>
</reference>
<dbReference type="InterPro" id="IPR045864">
    <property type="entry name" value="aa-tRNA-synth_II/BPL/LPL"/>
</dbReference>
<evidence type="ECO:0000256" key="3">
    <source>
        <dbReference type="ARBA" id="ARBA00022840"/>
    </source>
</evidence>
<dbReference type="Gene3D" id="3.30.930.10">
    <property type="entry name" value="Bira Bifunctional Protein, Domain 2"/>
    <property type="match status" value="1"/>
</dbReference>
<dbReference type="EMBL" id="SRSD01000001">
    <property type="protein sequence ID" value="KAA0895173.1"/>
    <property type="molecule type" value="Genomic_DNA"/>
</dbReference>
<dbReference type="InterPro" id="IPR004364">
    <property type="entry name" value="Aa-tRNA-synt_II"/>
</dbReference>
<proteinExistence type="predicted"/>
<dbReference type="PANTHER" id="PTHR42918">
    <property type="entry name" value="LYSYL-TRNA SYNTHETASE"/>
    <property type="match status" value="1"/>
</dbReference>
<evidence type="ECO:0000256" key="2">
    <source>
        <dbReference type="ARBA" id="ARBA00022741"/>
    </source>
</evidence>
<dbReference type="OrthoDB" id="9802326at2"/>
<dbReference type="RefSeq" id="WP_149305755.1">
    <property type="nucleotide sequence ID" value="NZ_SRSD01000001.1"/>
</dbReference>
<keyword evidence="1" id="KW-0436">Ligase</keyword>
<gene>
    <name evidence="5" type="primary">genX</name>
    <name evidence="5" type="ORF">ET418_01235</name>
</gene>
<dbReference type="NCBIfam" id="TIGR00462">
    <property type="entry name" value="genX"/>
    <property type="match status" value="1"/>
</dbReference>
<dbReference type="PANTHER" id="PTHR42918:SF6">
    <property type="entry name" value="ELONGATION FACTOR P--(R)-BETA-LYSINE LIGASE"/>
    <property type="match status" value="1"/>
</dbReference>
<dbReference type="InterPro" id="IPR004525">
    <property type="entry name" value="EpmA"/>
</dbReference>
<dbReference type="SUPFAM" id="SSF55681">
    <property type="entry name" value="Class II aaRS and biotin synthetases"/>
    <property type="match status" value="1"/>
</dbReference>
<comment type="caution">
    <text evidence="5">The sequence shown here is derived from an EMBL/GenBank/DDBJ whole genome shotgun (WGS) entry which is preliminary data.</text>
</comment>
<dbReference type="GO" id="GO:0000049">
    <property type="term" value="F:tRNA binding"/>
    <property type="evidence" value="ECO:0007669"/>
    <property type="project" value="TreeGrafter"/>
</dbReference>
<dbReference type="GO" id="GO:0005524">
    <property type="term" value="F:ATP binding"/>
    <property type="evidence" value="ECO:0007669"/>
    <property type="project" value="UniProtKB-KW"/>
</dbReference>
<dbReference type="GO" id="GO:0004824">
    <property type="term" value="F:lysine-tRNA ligase activity"/>
    <property type="evidence" value="ECO:0007669"/>
    <property type="project" value="InterPro"/>
</dbReference>
<keyword evidence="3" id="KW-0067">ATP-binding</keyword>
<dbReference type="GO" id="GO:0006430">
    <property type="term" value="P:lysyl-tRNA aminoacylation"/>
    <property type="evidence" value="ECO:0007669"/>
    <property type="project" value="InterPro"/>
</dbReference>
<dbReference type="Proteomes" id="UP000324298">
    <property type="component" value="Unassembled WGS sequence"/>
</dbReference>
<dbReference type="InterPro" id="IPR006195">
    <property type="entry name" value="aa-tRNA-synth_II"/>
</dbReference>
<evidence type="ECO:0000256" key="1">
    <source>
        <dbReference type="ARBA" id="ARBA00022598"/>
    </source>
</evidence>
<sequence>MSSSRLANLHLRARVIQTIREFFRSRGFLEVETPHRIPANAPEEHIEPYRSDACHLQTSPEICMKRLLCRGYGNIFQICRCWRSDERGRRHVPEFTMLEWYRADSDYFALMRDCEELLKSVVETMSGGTTLSYQGRRIEVHNGVGRITVREAFERFGGTTMEAALHDGTFDEIMVTAIEPALPQDVPAILMDYPAEAASLARLKPGDPTVGERFELYAGGLELANGFSELNDPREQRARFLEANDKRLRSGLPPLPLPEPFLADLGDMPPAAGIALGIDRLVMLCADADKIDDVVAFTPEEL</sequence>
<keyword evidence="2" id="KW-0547">Nucleotide-binding</keyword>
<dbReference type="Pfam" id="PF00152">
    <property type="entry name" value="tRNA-synt_2"/>
    <property type="match status" value="1"/>
</dbReference>
<evidence type="ECO:0000313" key="6">
    <source>
        <dbReference type="Proteomes" id="UP000324298"/>
    </source>
</evidence>
<dbReference type="NCBIfam" id="NF006828">
    <property type="entry name" value="PRK09350.1"/>
    <property type="match status" value="1"/>
</dbReference>
<evidence type="ECO:0000313" key="5">
    <source>
        <dbReference type="EMBL" id="KAA0895173.1"/>
    </source>
</evidence>
<keyword evidence="6" id="KW-1185">Reference proteome</keyword>
<accession>A0A5A9XRB6</accession>
<dbReference type="AlphaFoldDB" id="A0A5A9XRB6"/>
<protein>
    <submittedName>
        <fullName evidence="5">EF-P lysine aminoacylase GenX</fullName>
    </submittedName>
</protein>
<feature type="domain" description="Aminoacyl-transfer RNA synthetases class-II family profile" evidence="4">
    <location>
        <begin position="9"/>
        <end position="299"/>
    </location>
</feature>